<dbReference type="HOGENOM" id="CLU_2888785_0_0_1"/>
<proteinExistence type="predicted"/>
<organism evidence="2">
    <name type="scientific">Arabidopsis lyrata subsp. lyrata</name>
    <name type="common">Lyre-leaved rock-cress</name>
    <dbReference type="NCBI Taxonomy" id="81972"/>
    <lineage>
        <taxon>Eukaryota</taxon>
        <taxon>Viridiplantae</taxon>
        <taxon>Streptophyta</taxon>
        <taxon>Embryophyta</taxon>
        <taxon>Tracheophyta</taxon>
        <taxon>Spermatophyta</taxon>
        <taxon>Magnoliopsida</taxon>
        <taxon>eudicotyledons</taxon>
        <taxon>Gunneridae</taxon>
        <taxon>Pentapetalae</taxon>
        <taxon>rosids</taxon>
        <taxon>malvids</taxon>
        <taxon>Brassicales</taxon>
        <taxon>Brassicaceae</taxon>
        <taxon>Camelineae</taxon>
        <taxon>Arabidopsis</taxon>
    </lineage>
</organism>
<evidence type="ECO:0000313" key="2">
    <source>
        <dbReference type="Proteomes" id="UP000008694"/>
    </source>
</evidence>
<dbReference type="EMBL" id="GL348714">
    <property type="protein sequence ID" value="EFH62765.1"/>
    <property type="molecule type" value="Genomic_DNA"/>
</dbReference>
<keyword evidence="2" id="KW-1185">Reference proteome</keyword>
<dbReference type="AlphaFoldDB" id="D7KVF4"/>
<evidence type="ECO:0000313" key="1">
    <source>
        <dbReference type="EMBL" id="EFH62765.1"/>
    </source>
</evidence>
<reference evidence="2" key="1">
    <citation type="journal article" date="2011" name="Nat. Genet.">
        <title>The Arabidopsis lyrata genome sequence and the basis of rapid genome size change.</title>
        <authorList>
            <person name="Hu T.T."/>
            <person name="Pattyn P."/>
            <person name="Bakker E.G."/>
            <person name="Cao J."/>
            <person name="Cheng J.-F."/>
            <person name="Clark R.M."/>
            <person name="Fahlgren N."/>
            <person name="Fawcett J.A."/>
            <person name="Grimwood J."/>
            <person name="Gundlach H."/>
            <person name="Haberer G."/>
            <person name="Hollister J.D."/>
            <person name="Ossowski S."/>
            <person name="Ottilar R.P."/>
            <person name="Salamov A.A."/>
            <person name="Schneeberger K."/>
            <person name="Spannagl M."/>
            <person name="Wang X."/>
            <person name="Yang L."/>
            <person name="Nasrallah M.E."/>
            <person name="Bergelson J."/>
            <person name="Carrington J.C."/>
            <person name="Gaut B.S."/>
            <person name="Schmutz J."/>
            <person name="Mayer K.F.X."/>
            <person name="Van de Peer Y."/>
            <person name="Grigoriev I.V."/>
            <person name="Nordborg M."/>
            <person name="Weigel D."/>
            <person name="Guo Y.-L."/>
        </authorList>
    </citation>
    <scope>NUCLEOTIDE SEQUENCE [LARGE SCALE GENOMIC DNA]</scope>
    <source>
        <strain evidence="2">cv. MN47</strain>
    </source>
</reference>
<protein>
    <submittedName>
        <fullName evidence="1">Predicted protein</fullName>
    </submittedName>
</protein>
<gene>
    <name evidence="1" type="ORF">ARALYDRAFT_893320</name>
</gene>
<dbReference type="Proteomes" id="UP000008694">
    <property type="component" value="Unassembled WGS sequence"/>
</dbReference>
<name>D7KVF4_ARALL</name>
<sequence length="63" mass="7233">MSLSRRIVKKVEVVENHYRMVSLDADHRSVSPRVLLEHSFVAFAEPFSFAQEEAGGLTLKFNR</sequence>
<accession>D7KVF4</accession>
<dbReference type="Gramene" id="scaffold_200394.1">
    <property type="protein sequence ID" value="scaffold_200394.1"/>
    <property type="gene ID" value="scaffold_200394.1"/>
</dbReference>